<dbReference type="RefSeq" id="WP_013479324.1">
    <property type="nucleotide sequence ID" value="NC_014816.1"/>
</dbReference>
<sequence length="271" mass="30369">MHTPFDGSQPLFRIGLAPLRDSEWLERDERLPLYLAEKERLLTQGRDAVFGAQPGSEAAQAEALRLIETTMNTPAPPSDAPLIAAARLVAEDLAILQKSPEGFRLTAGCICFPSSWSLAEKLGKPLHEVHGPVPDFQTGTRNATIIERIFDNLRADEPVIRWNWSLYGSDTLHHPHLSPPQRFGSGDRAEAVYVRVERQTLRKLPQTGAVLFTIGIHLTPLETIEAHPERERLTGGLIRQIEALDEAQREYKGLSTERERLLSRLRGPFTH</sequence>
<name>E8RRW9_ASTEC</name>
<keyword evidence="1" id="KW-0175">Coiled coil</keyword>
<dbReference type="KEGG" id="aex:Astex_1830"/>
<dbReference type="eggNOG" id="ENOG502Z7ZS">
    <property type="taxonomic scope" value="Bacteria"/>
</dbReference>
<dbReference type="OrthoDB" id="5242510at2"/>
<accession>E8RRW9</accession>
<evidence type="ECO:0000313" key="3">
    <source>
        <dbReference type="Proteomes" id="UP000001492"/>
    </source>
</evidence>
<proteinExistence type="predicted"/>
<reference evidence="3" key="1">
    <citation type="submission" date="2010-12" db="EMBL/GenBank/DDBJ databases">
        <title>Complete sequence of chromosome 1 of Asticcacaulis excentricus CB 48.</title>
        <authorList>
            <consortium name="US DOE Joint Genome Institute"/>
            <person name="Lucas S."/>
            <person name="Copeland A."/>
            <person name="Lapidus A."/>
            <person name="Cheng J.-F."/>
            <person name="Bruce D."/>
            <person name="Goodwin L."/>
            <person name="Pitluck S."/>
            <person name="Teshima H."/>
            <person name="Davenport K."/>
            <person name="Detter J.C."/>
            <person name="Han C."/>
            <person name="Tapia R."/>
            <person name="Land M."/>
            <person name="Hauser L."/>
            <person name="Jeffries C."/>
            <person name="Kyrpides N."/>
            <person name="Ivanova N."/>
            <person name="Ovchinnikova G."/>
            <person name="Brun Y.V."/>
            <person name="Woyke T."/>
        </authorList>
    </citation>
    <scope>NUCLEOTIDE SEQUENCE [LARGE SCALE GENOMIC DNA]</scope>
    <source>
        <strain evidence="3">ATCC 15261 / DSM 4724 / KCTC 12464 / NCIMB 9791 / VKM B-1370 / CB 48</strain>
    </source>
</reference>
<evidence type="ECO:0000256" key="1">
    <source>
        <dbReference type="SAM" id="Coils"/>
    </source>
</evidence>
<dbReference type="Proteomes" id="UP000001492">
    <property type="component" value="Chromosome 1"/>
</dbReference>
<organism evidence="2 3">
    <name type="scientific">Asticcacaulis excentricus (strain ATCC 15261 / DSM 4724 / KCTC 12464 / NCIMB 9791 / VKM B-1370 / CB 48)</name>
    <dbReference type="NCBI Taxonomy" id="573065"/>
    <lineage>
        <taxon>Bacteria</taxon>
        <taxon>Pseudomonadati</taxon>
        <taxon>Pseudomonadota</taxon>
        <taxon>Alphaproteobacteria</taxon>
        <taxon>Caulobacterales</taxon>
        <taxon>Caulobacteraceae</taxon>
        <taxon>Asticcacaulis</taxon>
    </lineage>
</organism>
<dbReference type="HOGENOM" id="CLU_025462_1_0_5"/>
<keyword evidence="3" id="KW-1185">Reference proteome</keyword>
<evidence type="ECO:0000313" key="2">
    <source>
        <dbReference type="EMBL" id="ADU13494.1"/>
    </source>
</evidence>
<protein>
    <recommendedName>
        <fullName evidence="4">DUF3445 domain-containing protein</fullName>
    </recommendedName>
</protein>
<gene>
    <name evidence="2" type="ordered locus">Astex_1830</name>
</gene>
<evidence type="ECO:0008006" key="4">
    <source>
        <dbReference type="Google" id="ProtNLM"/>
    </source>
</evidence>
<dbReference type="STRING" id="573065.Astex_1830"/>
<dbReference type="AlphaFoldDB" id="E8RRW9"/>
<dbReference type="InterPro" id="IPR021848">
    <property type="entry name" value="HODM_asu-like"/>
</dbReference>
<dbReference type="EMBL" id="CP002395">
    <property type="protein sequence ID" value="ADU13494.1"/>
    <property type="molecule type" value="Genomic_DNA"/>
</dbReference>
<feature type="coiled-coil region" evidence="1">
    <location>
        <begin position="237"/>
        <end position="264"/>
    </location>
</feature>
<dbReference type="Pfam" id="PF11927">
    <property type="entry name" value="HODM_asu-like"/>
    <property type="match status" value="1"/>
</dbReference>